<dbReference type="Proteomes" id="UP001519295">
    <property type="component" value="Unassembled WGS sequence"/>
</dbReference>
<protein>
    <submittedName>
        <fullName evidence="1">Uncharacterized protein</fullName>
    </submittedName>
</protein>
<keyword evidence="2" id="KW-1185">Reference proteome</keyword>
<comment type="caution">
    <text evidence="1">The sequence shown here is derived from an EMBL/GenBank/DDBJ whole genome shotgun (WGS) entry which is preliminary data.</text>
</comment>
<name>A0ABS4VZW1_9PSEU</name>
<gene>
    <name evidence="1" type="ORF">JOF36_005022</name>
</gene>
<dbReference type="EMBL" id="JAGINU010000001">
    <property type="protein sequence ID" value="MBP2369326.1"/>
    <property type="molecule type" value="Genomic_DNA"/>
</dbReference>
<evidence type="ECO:0000313" key="1">
    <source>
        <dbReference type="EMBL" id="MBP2369326.1"/>
    </source>
</evidence>
<organism evidence="1 2">
    <name type="scientific">Pseudonocardia parietis</name>
    <dbReference type="NCBI Taxonomy" id="570936"/>
    <lineage>
        <taxon>Bacteria</taxon>
        <taxon>Bacillati</taxon>
        <taxon>Actinomycetota</taxon>
        <taxon>Actinomycetes</taxon>
        <taxon>Pseudonocardiales</taxon>
        <taxon>Pseudonocardiaceae</taxon>
        <taxon>Pseudonocardia</taxon>
    </lineage>
</organism>
<accession>A0ABS4VZW1</accession>
<reference evidence="1 2" key="1">
    <citation type="submission" date="2021-03" db="EMBL/GenBank/DDBJ databases">
        <title>Sequencing the genomes of 1000 actinobacteria strains.</title>
        <authorList>
            <person name="Klenk H.-P."/>
        </authorList>
    </citation>
    <scope>NUCLEOTIDE SEQUENCE [LARGE SCALE GENOMIC DNA]</scope>
    <source>
        <strain evidence="1 2">DSM 45256</strain>
    </source>
</reference>
<proteinExistence type="predicted"/>
<evidence type="ECO:0000313" key="2">
    <source>
        <dbReference type="Proteomes" id="UP001519295"/>
    </source>
</evidence>
<sequence>MVMVVGGFSRLFRGRQPAAIDVRWQNGEPVEFQRRPSRRGERFLVTGVRDQWIEESPWPFPSPMPVGGDRLSCWRVLARSVEVPHDPPREVVLRMRAGPGVWDLVGIDDRS</sequence>